<comment type="similarity">
    <text evidence="1">Belongs to the FAM47 family.</text>
</comment>
<dbReference type="HOGENOM" id="CLU_592621_0_0_1"/>
<dbReference type="GO" id="GO:0045815">
    <property type="term" value="P:transcription initiation-coupled chromatin remodeling"/>
    <property type="evidence" value="ECO:0007669"/>
    <property type="project" value="TreeGrafter"/>
</dbReference>
<feature type="compositionally biased region" description="Polar residues" evidence="2">
    <location>
        <begin position="100"/>
        <end position="109"/>
    </location>
</feature>
<protein>
    <submittedName>
        <fullName evidence="3">Uncharacterized protein</fullName>
    </submittedName>
</protein>
<evidence type="ECO:0000256" key="1">
    <source>
        <dbReference type="ARBA" id="ARBA00005277"/>
    </source>
</evidence>
<organism evidence="3 4">
    <name type="scientific">Strigamia maritima</name>
    <name type="common">European centipede</name>
    <name type="synonym">Geophilus maritimus</name>
    <dbReference type="NCBI Taxonomy" id="126957"/>
    <lineage>
        <taxon>Eukaryota</taxon>
        <taxon>Metazoa</taxon>
        <taxon>Ecdysozoa</taxon>
        <taxon>Arthropoda</taxon>
        <taxon>Myriapoda</taxon>
        <taxon>Chilopoda</taxon>
        <taxon>Pleurostigmophora</taxon>
        <taxon>Geophilomorpha</taxon>
        <taxon>Linotaeniidae</taxon>
        <taxon>Strigamia</taxon>
    </lineage>
</organism>
<reference evidence="3" key="2">
    <citation type="submission" date="2015-02" db="UniProtKB">
        <authorList>
            <consortium name="EnsemblMetazoa"/>
        </authorList>
    </citation>
    <scope>IDENTIFICATION</scope>
</reference>
<evidence type="ECO:0000256" key="2">
    <source>
        <dbReference type="SAM" id="MobiDB-lite"/>
    </source>
</evidence>
<dbReference type="PANTHER" id="PTHR46449">
    <property type="entry name" value="ZGC:158260"/>
    <property type="match status" value="1"/>
</dbReference>
<keyword evidence="4" id="KW-1185">Reference proteome</keyword>
<dbReference type="EMBL" id="JH429996">
    <property type="status" value="NOT_ANNOTATED_CDS"/>
    <property type="molecule type" value="Genomic_DNA"/>
</dbReference>
<reference evidence="4" key="1">
    <citation type="submission" date="2011-05" db="EMBL/GenBank/DDBJ databases">
        <authorList>
            <person name="Richards S.R."/>
            <person name="Qu J."/>
            <person name="Jiang H."/>
            <person name="Jhangiani S.N."/>
            <person name="Agravi P."/>
            <person name="Goodspeed R."/>
            <person name="Gross S."/>
            <person name="Mandapat C."/>
            <person name="Jackson L."/>
            <person name="Mathew T."/>
            <person name="Pu L."/>
            <person name="Thornton R."/>
            <person name="Saada N."/>
            <person name="Wilczek-Boney K.B."/>
            <person name="Lee S."/>
            <person name="Kovar C."/>
            <person name="Wu Y."/>
            <person name="Scherer S.E."/>
            <person name="Worley K.C."/>
            <person name="Muzny D.M."/>
            <person name="Gibbs R."/>
        </authorList>
    </citation>
    <scope>NUCLEOTIDE SEQUENCE</scope>
    <source>
        <strain evidence="4">Brora</strain>
    </source>
</reference>
<feature type="region of interest" description="Disordered" evidence="2">
    <location>
        <begin position="331"/>
        <end position="353"/>
    </location>
</feature>
<evidence type="ECO:0000313" key="4">
    <source>
        <dbReference type="Proteomes" id="UP000014500"/>
    </source>
</evidence>
<dbReference type="PANTHER" id="PTHR46449:SF5">
    <property type="entry name" value="FAMILY WITH SEQUENCE SIMILARITY 47 MEMBER E"/>
    <property type="match status" value="1"/>
</dbReference>
<feature type="compositionally biased region" description="Low complexity" evidence="2">
    <location>
        <begin position="79"/>
        <end position="93"/>
    </location>
</feature>
<name>T1IHR8_STRMM</name>
<dbReference type="EnsemblMetazoa" id="SMAR000392-RA">
    <property type="protein sequence ID" value="SMAR000392-PA"/>
    <property type="gene ID" value="SMAR000392"/>
</dbReference>
<sequence length="462" mass="51737">MPSQQKRLQCGVSSTLDSSLWIKLAKGLDDFRFGPPSPYAGRILPASPAIIHELPESSTPSPSSTRSYLSITPRKELTSNMSTSSKVSMSVTTPEPSVFTGKSQTPTKKLQSRIKQKNTCKVFVKLMSILGPTPKSTSMESLASMSSTTEIKMSEDKIKLMQSRKLFTRKNVVKQRNTRGTPSSQVVEEAARHIVKGGEVTSDTLPRLFTDEFKKSNDEKPVESSASVLRLRRSSILDPYRSFLKRINYSGERTKRKVKKADVKLPEESETNVRQVAEDFCNWMQTIGGEDAKFTMDVDKVLTLFAMNAELESMQTTSNVLDEFPLTQDEADSLKKPKPSIASKISPKPVLPPAITKLDNEKANTEKKNFKHIDMEHGETLEDPEEIAAREKLEATRCSDELDTQLAELHTFQALTSFIRRNNLKVPNIFSVQWLGKHVCRHVDSSHVDHANLTLTHLALDQ</sequence>
<dbReference type="InterPro" id="IPR032743">
    <property type="entry name" value="FAM47"/>
</dbReference>
<dbReference type="AlphaFoldDB" id="T1IHR8"/>
<dbReference type="GO" id="GO:0000785">
    <property type="term" value="C:chromatin"/>
    <property type="evidence" value="ECO:0007669"/>
    <property type="project" value="TreeGrafter"/>
</dbReference>
<feature type="compositionally biased region" description="Low complexity" evidence="2">
    <location>
        <begin position="339"/>
        <end position="348"/>
    </location>
</feature>
<proteinExistence type="inferred from homology"/>
<dbReference type="Proteomes" id="UP000014500">
    <property type="component" value="Unassembled WGS sequence"/>
</dbReference>
<evidence type="ECO:0000313" key="3">
    <source>
        <dbReference type="EnsemblMetazoa" id="SMAR000392-PA"/>
    </source>
</evidence>
<accession>T1IHR8</accession>
<feature type="region of interest" description="Disordered" evidence="2">
    <location>
        <begin position="79"/>
        <end position="113"/>
    </location>
</feature>